<keyword evidence="3" id="KW-0998">Cell outer membrane</keyword>
<feature type="signal peptide" evidence="5">
    <location>
        <begin position="1"/>
        <end position="22"/>
    </location>
</feature>
<accession>A0A6N6RFP9</accession>
<dbReference type="EMBL" id="WBVO01000006">
    <property type="protein sequence ID" value="KAB2809899.1"/>
    <property type="molecule type" value="Genomic_DNA"/>
</dbReference>
<dbReference type="OrthoDB" id="9809364at2"/>
<evidence type="ECO:0000256" key="1">
    <source>
        <dbReference type="ARBA" id="ARBA00004442"/>
    </source>
</evidence>
<evidence type="ECO:0000313" key="7">
    <source>
        <dbReference type="EMBL" id="KAB2809899.1"/>
    </source>
</evidence>
<dbReference type="InterPro" id="IPR036737">
    <property type="entry name" value="OmpA-like_sf"/>
</dbReference>
<protein>
    <submittedName>
        <fullName evidence="7">OmpA family protein</fullName>
    </submittedName>
</protein>
<comment type="caution">
    <text evidence="7">The sequence shown here is derived from an EMBL/GenBank/DDBJ whole genome shotgun (WGS) entry which is preliminary data.</text>
</comment>
<dbReference type="InterPro" id="IPR006664">
    <property type="entry name" value="OMP_bac"/>
</dbReference>
<proteinExistence type="predicted"/>
<dbReference type="Pfam" id="PF00691">
    <property type="entry name" value="OmpA"/>
    <property type="match status" value="1"/>
</dbReference>
<dbReference type="SUPFAM" id="SSF82171">
    <property type="entry name" value="DPP6 N-terminal domain-like"/>
    <property type="match status" value="1"/>
</dbReference>
<dbReference type="SUPFAM" id="SSF103088">
    <property type="entry name" value="OmpA-like"/>
    <property type="match status" value="1"/>
</dbReference>
<feature type="chain" id="PRO_5027007531" evidence="5">
    <location>
        <begin position="23"/>
        <end position="656"/>
    </location>
</feature>
<reference evidence="7 8" key="1">
    <citation type="submission" date="2019-09" db="EMBL/GenBank/DDBJ databases">
        <title>Genomes of family Cryomorphaceae.</title>
        <authorList>
            <person name="Bowman J.P."/>
        </authorList>
    </citation>
    <scope>NUCLEOTIDE SEQUENCE [LARGE SCALE GENOMIC DNA]</scope>
    <source>
        <strain evidence="7 8">LMG 25704</strain>
    </source>
</reference>
<dbReference type="Proteomes" id="UP000468650">
    <property type="component" value="Unassembled WGS sequence"/>
</dbReference>
<dbReference type="Pfam" id="PF07676">
    <property type="entry name" value="PD40"/>
    <property type="match status" value="4"/>
</dbReference>
<evidence type="ECO:0000256" key="5">
    <source>
        <dbReference type="SAM" id="SignalP"/>
    </source>
</evidence>
<dbReference type="RefSeq" id="WP_151667399.1">
    <property type="nucleotide sequence ID" value="NZ_WBVO01000006.1"/>
</dbReference>
<gene>
    <name evidence="7" type="ORF">F8C67_08440</name>
</gene>
<evidence type="ECO:0000256" key="2">
    <source>
        <dbReference type="ARBA" id="ARBA00023136"/>
    </source>
</evidence>
<evidence type="ECO:0000259" key="6">
    <source>
        <dbReference type="PROSITE" id="PS51123"/>
    </source>
</evidence>
<keyword evidence="5" id="KW-0732">Signal</keyword>
<dbReference type="InterPro" id="IPR011042">
    <property type="entry name" value="6-blade_b-propeller_TolB-like"/>
</dbReference>
<dbReference type="PANTHER" id="PTHR30329">
    <property type="entry name" value="STATOR ELEMENT OF FLAGELLAR MOTOR COMPLEX"/>
    <property type="match status" value="1"/>
</dbReference>
<dbReference type="Gene3D" id="1.25.40.10">
    <property type="entry name" value="Tetratricopeptide repeat domain"/>
    <property type="match status" value="1"/>
</dbReference>
<dbReference type="InterPro" id="IPR050330">
    <property type="entry name" value="Bact_OuterMem_StrucFunc"/>
</dbReference>
<comment type="subcellular location">
    <subcellularLocation>
        <location evidence="1">Cell outer membrane</location>
    </subcellularLocation>
</comment>
<dbReference type="InterPro" id="IPR011659">
    <property type="entry name" value="WD40"/>
</dbReference>
<dbReference type="PROSITE" id="PS51123">
    <property type="entry name" value="OMPA_2"/>
    <property type="match status" value="1"/>
</dbReference>
<dbReference type="AlphaFoldDB" id="A0A6N6RFP9"/>
<organism evidence="7 8">
    <name type="scientific">Phaeocystidibacter luteus</name>
    <dbReference type="NCBI Taxonomy" id="911197"/>
    <lineage>
        <taxon>Bacteria</taxon>
        <taxon>Pseudomonadati</taxon>
        <taxon>Bacteroidota</taxon>
        <taxon>Flavobacteriia</taxon>
        <taxon>Flavobacteriales</taxon>
        <taxon>Phaeocystidibacteraceae</taxon>
        <taxon>Phaeocystidibacter</taxon>
    </lineage>
</organism>
<dbReference type="Gene3D" id="3.30.1330.60">
    <property type="entry name" value="OmpA-like domain"/>
    <property type="match status" value="1"/>
</dbReference>
<dbReference type="Gene3D" id="2.120.10.30">
    <property type="entry name" value="TolB, C-terminal domain"/>
    <property type="match status" value="1"/>
</dbReference>
<evidence type="ECO:0000256" key="3">
    <source>
        <dbReference type="ARBA" id="ARBA00023237"/>
    </source>
</evidence>
<keyword evidence="8" id="KW-1185">Reference proteome</keyword>
<name>A0A6N6RFP9_9FLAO</name>
<dbReference type="PRINTS" id="PR01021">
    <property type="entry name" value="OMPADOMAIN"/>
</dbReference>
<dbReference type="GO" id="GO:0009279">
    <property type="term" value="C:cell outer membrane"/>
    <property type="evidence" value="ECO:0007669"/>
    <property type="project" value="UniProtKB-SubCell"/>
</dbReference>
<dbReference type="PANTHER" id="PTHR30329:SF21">
    <property type="entry name" value="LIPOPROTEIN YIAD-RELATED"/>
    <property type="match status" value="1"/>
</dbReference>
<dbReference type="SUPFAM" id="SSF48452">
    <property type="entry name" value="TPR-like"/>
    <property type="match status" value="1"/>
</dbReference>
<dbReference type="InterPro" id="IPR006665">
    <property type="entry name" value="OmpA-like"/>
</dbReference>
<dbReference type="InterPro" id="IPR011990">
    <property type="entry name" value="TPR-like_helical_dom_sf"/>
</dbReference>
<keyword evidence="2 4" id="KW-0472">Membrane</keyword>
<dbReference type="CDD" id="cd07185">
    <property type="entry name" value="OmpA_C-like"/>
    <property type="match status" value="1"/>
</dbReference>
<sequence>MRFTLVRLTLVLLTVFSFHAQAQMPVPLEFGECDQPFPESDDWSRRGIRALRNGDEVNARRYARLALEANNRDPHGFFLMGYVAFTTGKIQEAQANWSQCLAICPDYNAEMQFLLGIMKIESGKTEEGEQLISTYLENPMRNGGFDKEAEEYLESALVIAELKANPVDFDPRVVRGVSTPADEYLCSISPDGEMMFYTRREMKRARHSGPSDRARLVETFTVSRLTQRGFDRGEDMPLPFNDNYNEGSPTISADNRILVFTSCELMPNDYKNCDLYYSVRNGETWSPIQSLGSNVNKADSWESQATISANGNRIYFASNREGGVGGLDIWMINRRPDGTWTDPINLGEPVNTPGDEKSPFIHSDSKTLYFASTGHPGMGGWDVFYARQNSSLEFEQPVNIGYPINNTTDELGLFVDLDGVTAYFNSKDLRGPGGWDLYQIDLPEDARPEEVALVRGTLRDEAGEIVTDADLVLKNISTQEETRIDVDDENGEYTAVVTLSENEDVILKVDREGAAFSSKYIDVDDTQSGVVEGDLEVAELSVGREYRLNDINFATDSYELSQNARTIIREFAIFLEENPSVKVDIQGHTDNVGEDASNLTLSRNRARVVYEFLLDLGIAANRMSHHGFGEQKPVESNATEAGRAKNRRTIFVIKEI</sequence>
<evidence type="ECO:0000256" key="4">
    <source>
        <dbReference type="PROSITE-ProRule" id="PRU00473"/>
    </source>
</evidence>
<evidence type="ECO:0000313" key="8">
    <source>
        <dbReference type="Proteomes" id="UP000468650"/>
    </source>
</evidence>
<feature type="domain" description="OmpA-like" evidence="6">
    <location>
        <begin position="540"/>
        <end position="656"/>
    </location>
</feature>